<evidence type="ECO:0000313" key="3">
    <source>
        <dbReference type="Proteomes" id="UP001589789"/>
    </source>
</evidence>
<evidence type="ECO:0000313" key="2">
    <source>
        <dbReference type="EMBL" id="MFC0388913.1"/>
    </source>
</evidence>
<dbReference type="SUPFAM" id="SSF56235">
    <property type="entry name" value="N-terminal nucleophile aminohydrolases (Ntn hydrolases)"/>
    <property type="match status" value="1"/>
</dbReference>
<dbReference type="PANTHER" id="PTHR39328:SF1">
    <property type="entry name" value="BLL2871 PROTEIN"/>
    <property type="match status" value="1"/>
</dbReference>
<dbReference type="Proteomes" id="UP001589789">
    <property type="component" value="Unassembled WGS sequence"/>
</dbReference>
<dbReference type="Gene3D" id="3.60.20.10">
    <property type="entry name" value="Glutamine Phosphoribosylpyrophosphate, subunit 1, domain 1"/>
    <property type="match status" value="1"/>
</dbReference>
<organism evidence="2 3">
    <name type="scientific">Muricoccus vinaceus</name>
    <dbReference type="NCBI Taxonomy" id="424704"/>
    <lineage>
        <taxon>Bacteria</taxon>
        <taxon>Pseudomonadati</taxon>
        <taxon>Pseudomonadota</taxon>
        <taxon>Alphaproteobacteria</taxon>
        <taxon>Acetobacterales</taxon>
        <taxon>Roseomonadaceae</taxon>
        <taxon>Muricoccus</taxon>
    </lineage>
</organism>
<sequence length="229" mass="23813">MTFSIAAVCLRTGAIGQALTTSSMAATYRAMFLAPGFGAVFAQARSDPRLGALGMERLSAGDDAAATLSAMLEAAGGDRVWRQLAVLDARGGAAHETGARCIASKGGLVGRGAVVVGNGLANDAVIPAILEGFETADAALPLVDRLLAALEAGEAAGGEPWPLRSAGVRVARPRVPFPVIDLRVDLDDAPLVRLRHLCTMYRPLEDGYLRRTLDPANAPPAAEIEQHIH</sequence>
<dbReference type="InterPro" id="IPR029055">
    <property type="entry name" value="Ntn_hydrolases_N"/>
</dbReference>
<reference evidence="2 3" key="1">
    <citation type="submission" date="2024-09" db="EMBL/GenBank/DDBJ databases">
        <authorList>
            <person name="Sun Q."/>
            <person name="Mori K."/>
        </authorList>
    </citation>
    <scope>NUCLEOTIDE SEQUENCE [LARGE SCALE GENOMIC DNA]</scope>
    <source>
        <strain evidence="2 3">CCM 7468</strain>
    </source>
</reference>
<keyword evidence="3" id="KW-1185">Reference proteome</keyword>
<keyword evidence="1" id="KW-0732">Signal</keyword>
<gene>
    <name evidence="2" type="ORF">ACFFIC_25685</name>
</gene>
<feature type="chain" id="PRO_5045574657" evidence="1">
    <location>
        <begin position="26"/>
        <end position="229"/>
    </location>
</feature>
<feature type="signal peptide" evidence="1">
    <location>
        <begin position="1"/>
        <end position="25"/>
    </location>
</feature>
<dbReference type="EMBL" id="JBHLVZ010000085">
    <property type="protein sequence ID" value="MFC0388913.1"/>
    <property type="molecule type" value="Genomic_DNA"/>
</dbReference>
<comment type="caution">
    <text evidence="2">The sequence shown here is derived from an EMBL/GenBank/DDBJ whole genome shotgun (WGS) entry which is preliminary data.</text>
</comment>
<protein>
    <submittedName>
        <fullName evidence="2">DUF1028 domain-containing protein</fullName>
    </submittedName>
</protein>
<accession>A0ABV6IZ70</accession>
<dbReference type="Pfam" id="PF06267">
    <property type="entry name" value="DUF1028"/>
    <property type="match status" value="1"/>
</dbReference>
<dbReference type="InterPro" id="IPR010430">
    <property type="entry name" value="DUF1028"/>
</dbReference>
<name>A0ABV6IZ70_9PROT</name>
<proteinExistence type="predicted"/>
<evidence type="ECO:0000256" key="1">
    <source>
        <dbReference type="SAM" id="SignalP"/>
    </source>
</evidence>
<dbReference type="PANTHER" id="PTHR39328">
    <property type="entry name" value="BLL2871 PROTEIN"/>
    <property type="match status" value="1"/>
</dbReference>
<dbReference type="RefSeq" id="WP_377055788.1">
    <property type="nucleotide sequence ID" value="NZ_JBHLVZ010000085.1"/>
</dbReference>